<protein>
    <submittedName>
        <fullName evidence="1">Uncharacterized protein</fullName>
    </submittedName>
</protein>
<evidence type="ECO:0000313" key="1">
    <source>
        <dbReference type="EMBL" id="KMM69134.1"/>
    </source>
</evidence>
<proteinExistence type="predicted"/>
<sequence length="133" mass="14446">MSSVQRVFATIRAAIVPPNKRGTAGLAIFVLEYQSLDLSPPPEICYKGPTVRIPTHAAACHEKRAIVCGLNIAHPPAKAGGWVKQLFPMLVARRNGHVAKVEAMLSSTMGSVLMVWFKSIDREGSNLIIKVWG</sequence>
<accession>A0A0J6FJW9</accession>
<dbReference type="AlphaFoldDB" id="A0A0J6FJW9"/>
<reference evidence="2" key="3">
    <citation type="journal article" date="2010" name="Genome Res.">
        <title>Population genomic sequencing of Coccidioides fungi reveals recent hybridization and transposon control.</title>
        <authorList>
            <person name="Neafsey D.E."/>
            <person name="Barker B.M."/>
            <person name="Sharpton T.J."/>
            <person name="Stajich J.E."/>
            <person name="Park D.J."/>
            <person name="Whiston E."/>
            <person name="Hung C.-Y."/>
            <person name="McMahan C."/>
            <person name="White J."/>
            <person name="Sykes S."/>
            <person name="Heiman D."/>
            <person name="Young S."/>
            <person name="Zeng Q."/>
            <person name="Abouelleil A."/>
            <person name="Aftuck L."/>
            <person name="Bessette D."/>
            <person name="Brown A."/>
            <person name="FitzGerald M."/>
            <person name="Lui A."/>
            <person name="Macdonald J.P."/>
            <person name="Priest M."/>
            <person name="Orbach M.J."/>
            <person name="Galgiani J.N."/>
            <person name="Kirkland T.N."/>
            <person name="Cole G.T."/>
            <person name="Birren B.W."/>
            <person name="Henn M.R."/>
            <person name="Taylor J.W."/>
            <person name="Rounsley S.D."/>
        </authorList>
    </citation>
    <scope>NUCLEOTIDE SEQUENCE [LARGE SCALE GENOMIC DNA]</scope>
    <source>
        <strain evidence="2">RMSCC 3488</strain>
    </source>
</reference>
<reference evidence="2" key="2">
    <citation type="journal article" date="2009" name="Genome Res.">
        <title>Comparative genomic analyses of the human fungal pathogens Coccidioides and their relatives.</title>
        <authorList>
            <person name="Sharpton T.J."/>
            <person name="Stajich J.E."/>
            <person name="Rounsley S.D."/>
            <person name="Gardner M.J."/>
            <person name="Wortman J.R."/>
            <person name="Jordar V.S."/>
            <person name="Maiti R."/>
            <person name="Kodira C.D."/>
            <person name="Neafsey D.E."/>
            <person name="Zeng Q."/>
            <person name="Hung C.-Y."/>
            <person name="McMahan C."/>
            <person name="Muszewska A."/>
            <person name="Grynberg M."/>
            <person name="Mandel M.A."/>
            <person name="Kellner E.M."/>
            <person name="Barker B.M."/>
            <person name="Galgiani J.N."/>
            <person name="Orbach M.J."/>
            <person name="Kirkland T.N."/>
            <person name="Cole G.T."/>
            <person name="Henn M.R."/>
            <person name="Birren B.W."/>
            <person name="Taylor J.W."/>
        </authorList>
    </citation>
    <scope>NUCLEOTIDE SEQUENCE [LARGE SCALE GENOMIC DNA]</scope>
    <source>
        <strain evidence="2">RMSCC 3488</strain>
    </source>
</reference>
<organism evidence="1 2">
    <name type="scientific">Coccidioides posadasii RMSCC 3488</name>
    <dbReference type="NCBI Taxonomy" id="454284"/>
    <lineage>
        <taxon>Eukaryota</taxon>
        <taxon>Fungi</taxon>
        <taxon>Dikarya</taxon>
        <taxon>Ascomycota</taxon>
        <taxon>Pezizomycotina</taxon>
        <taxon>Eurotiomycetes</taxon>
        <taxon>Eurotiomycetidae</taxon>
        <taxon>Onygenales</taxon>
        <taxon>Onygenaceae</taxon>
        <taxon>Coccidioides</taxon>
    </lineage>
</organism>
<dbReference type="VEuPathDB" id="FungiDB:CPAG_05456"/>
<gene>
    <name evidence="1" type="ORF">CPAG_05456</name>
</gene>
<dbReference type="Proteomes" id="UP000054567">
    <property type="component" value="Unassembled WGS sequence"/>
</dbReference>
<dbReference type="EMBL" id="DS268111">
    <property type="protein sequence ID" value="KMM69134.1"/>
    <property type="molecule type" value="Genomic_DNA"/>
</dbReference>
<reference evidence="1 2" key="1">
    <citation type="submission" date="2007-06" db="EMBL/GenBank/DDBJ databases">
        <title>The Genome Sequence of Coccidioides posadasii RMSCC_3488.</title>
        <authorList>
            <consortium name="Coccidioides Genome Resources Consortium"/>
            <consortium name="The Broad Institute Genome Sequencing Platform"/>
            <person name="Henn M.R."/>
            <person name="Sykes S."/>
            <person name="Young S."/>
            <person name="Jaffe D."/>
            <person name="Berlin A."/>
            <person name="Alvarez P."/>
            <person name="Butler J."/>
            <person name="Gnerre S."/>
            <person name="Grabherr M."/>
            <person name="Mauceli E."/>
            <person name="Brockman W."/>
            <person name="Kodira C."/>
            <person name="Alvarado L."/>
            <person name="Zeng Q."/>
            <person name="Crawford M."/>
            <person name="Antoine C."/>
            <person name="Devon K."/>
            <person name="Galgiani J."/>
            <person name="Orsborn K."/>
            <person name="Lewis M.L."/>
            <person name="Nusbaum C."/>
            <person name="Galagan J."/>
            <person name="Birren B."/>
        </authorList>
    </citation>
    <scope>NUCLEOTIDE SEQUENCE [LARGE SCALE GENOMIC DNA]</scope>
    <source>
        <strain evidence="1 2">RMSCC 3488</strain>
    </source>
</reference>
<evidence type="ECO:0000313" key="2">
    <source>
        <dbReference type="Proteomes" id="UP000054567"/>
    </source>
</evidence>
<name>A0A0J6FJW9_COCPO</name>